<keyword evidence="4" id="KW-0479">Metal-binding</keyword>
<comment type="catalytic activity">
    <reaction evidence="4">
        <text>N-(5-phospho-beta-D-ribosyl)anthranilate + diphosphate = 5-phospho-alpha-D-ribose 1-diphosphate + anthranilate</text>
        <dbReference type="Rhea" id="RHEA:11768"/>
        <dbReference type="ChEBI" id="CHEBI:16567"/>
        <dbReference type="ChEBI" id="CHEBI:18277"/>
        <dbReference type="ChEBI" id="CHEBI:33019"/>
        <dbReference type="ChEBI" id="CHEBI:58017"/>
        <dbReference type="EC" id="2.4.2.18"/>
    </reaction>
</comment>
<dbReference type="Pfam" id="PF02885">
    <property type="entry name" value="Glycos_trans_3N"/>
    <property type="match status" value="1"/>
</dbReference>
<evidence type="ECO:0000259" key="6">
    <source>
        <dbReference type="Pfam" id="PF02885"/>
    </source>
</evidence>
<keyword evidence="2 4" id="KW-0808">Transferase</keyword>
<dbReference type="InterPro" id="IPR017459">
    <property type="entry name" value="Glycosyl_Trfase_fam3_N_dom"/>
</dbReference>
<reference evidence="7" key="1">
    <citation type="submission" date="2022-05" db="EMBL/GenBank/DDBJ databases">
        <title>Impact of host demography and evolutionary history on endosymbiont molecular evolution: a test in carpenter ants (Genus Camponotus) and their Blochmannia endosymbionts.</title>
        <authorList>
            <person name="Manthey J.D."/>
            <person name="Giron J.C."/>
            <person name="Hruska J.P."/>
        </authorList>
    </citation>
    <scope>NUCLEOTIDE SEQUENCE</scope>
    <source>
        <strain evidence="7">C-049</strain>
    </source>
</reference>
<dbReference type="RefSeq" id="WP_250250266.1">
    <property type="nucleotide sequence ID" value="NZ_CP097751.1"/>
</dbReference>
<comment type="caution">
    <text evidence="4">Lacks conserved residue(s) required for the propagation of feature annotation.</text>
</comment>
<dbReference type="GO" id="GO:0005829">
    <property type="term" value="C:cytosol"/>
    <property type="evidence" value="ECO:0007669"/>
    <property type="project" value="TreeGrafter"/>
</dbReference>
<keyword evidence="4" id="KW-0028">Amino-acid biosynthesis</keyword>
<keyword evidence="4" id="KW-0057">Aromatic amino acid biosynthesis</keyword>
<feature type="binding site" evidence="4">
    <location>
        <position position="164"/>
    </location>
    <ligand>
        <name>anthranilate</name>
        <dbReference type="ChEBI" id="CHEBI:16567"/>
        <label>2</label>
    </ligand>
</feature>
<feature type="binding site" evidence="4">
    <location>
        <position position="91"/>
    </location>
    <ligand>
        <name>Mg(2+)</name>
        <dbReference type="ChEBI" id="CHEBI:18420"/>
        <label>1</label>
    </ligand>
</feature>
<comment type="function">
    <text evidence="4">Catalyzes the transfer of the phosphoribosyl group of 5-phosphorylribose-1-pyrophosphate (PRPP) to anthranilate to yield N-(5'-phosphoribosyl)-anthranilate (PRA).</text>
</comment>
<feature type="domain" description="Glycosyl transferase family 3 N-terminal" evidence="6">
    <location>
        <begin position="2"/>
        <end position="64"/>
    </location>
</feature>
<comment type="cofactor">
    <cofactor evidence="4">
        <name>Mg(2+)</name>
        <dbReference type="ChEBI" id="CHEBI:18420"/>
    </cofactor>
    <text evidence="4">Binds 2 magnesium ions per monomer.</text>
</comment>
<feature type="binding site" evidence="4">
    <location>
        <position position="87"/>
    </location>
    <ligand>
        <name>5-phospho-alpha-D-ribose 1-diphosphate</name>
        <dbReference type="ChEBI" id="CHEBI:58017"/>
    </ligand>
</feature>
<dbReference type="Gene3D" id="1.20.970.10">
    <property type="entry name" value="Transferase, Pyrimidine Nucleoside Phosphorylase, Chain C"/>
    <property type="match status" value="1"/>
</dbReference>
<dbReference type="GO" id="GO:0000287">
    <property type="term" value="F:magnesium ion binding"/>
    <property type="evidence" value="ECO:0007669"/>
    <property type="project" value="UniProtKB-UniRule"/>
</dbReference>
<feature type="binding site" evidence="4">
    <location>
        <position position="79"/>
    </location>
    <ligand>
        <name>anthranilate</name>
        <dbReference type="ChEBI" id="CHEBI:16567"/>
        <label>1</label>
    </ligand>
</feature>
<dbReference type="Gene3D" id="3.40.1030.10">
    <property type="entry name" value="Nucleoside phosphorylase/phosphoribosyltransferase catalytic domain"/>
    <property type="match status" value="1"/>
</dbReference>
<evidence type="ECO:0000256" key="3">
    <source>
        <dbReference type="ARBA" id="ARBA00022822"/>
    </source>
</evidence>
<sequence length="341" mass="37894">MQDILDTLYQGKNINRKQSEALLRSIIKERLSAIQIASALISMKIRGETFEEIVGAVNILLTHAKPFPRPNSLFADITGTGGDNSNTINISTTSAIVASTCGAKIIKHGNRSISNLMGSMDLLEQHCLMISNPQQARKNFDELGICFLYAPQYYTVLHRIMPIRKQLKTPTLFNIVGPLINPSKPPLTLIGVYKKELLSPIIRILQLLKYNHAIVVHCGGIDEVGLHSPTHVAELYNNIINNYILTASDFGLDSYPIEILRCYSRKQAHEYMIDILKGRGKPAHSAVIAANVALLLKLFGYNNLRANAQLALETMHHGIPYTRLSSLSKTKIQNHATHNAR</sequence>
<feature type="domain" description="Glycosyl transferase family 3" evidence="5">
    <location>
        <begin position="74"/>
        <end position="318"/>
    </location>
</feature>
<feature type="binding site" evidence="4">
    <location>
        <position position="119"/>
    </location>
    <ligand>
        <name>5-phospho-alpha-D-ribose 1-diphosphate</name>
        <dbReference type="ChEBI" id="CHEBI:58017"/>
    </ligand>
</feature>
<organism evidence="7 8">
    <name type="scientific">Candidatus Blochmanniella camponoti</name>
    <dbReference type="NCBI Taxonomy" id="108080"/>
    <lineage>
        <taxon>Bacteria</taxon>
        <taxon>Pseudomonadati</taxon>
        <taxon>Pseudomonadota</taxon>
        <taxon>Gammaproteobacteria</taxon>
        <taxon>Enterobacterales</taxon>
        <taxon>Enterobacteriaceae</taxon>
        <taxon>ant endosymbionts</taxon>
        <taxon>Candidatus Blochmanniella</taxon>
    </lineage>
</organism>
<comment type="pathway">
    <text evidence="4">Amino-acid biosynthesis; L-tryptophan biosynthesis; L-tryptophan from chorismate: step 2/5.</text>
</comment>
<evidence type="ECO:0000256" key="4">
    <source>
        <dbReference type="HAMAP-Rule" id="MF_00211"/>
    </source>
</evidence>
<dbReference type="GO" id="GO:0004048">
    <property type="term" value="F:anthranilate phosphoribosyltransferase activity"/>
    <property type="evidence" value="ECO:0007669"/>
    <property type="project" value="UniProtKB-UniRule"/>
</dbReference>
<evidence type="ECO:0000256" key="2">
    <source>
        <dbReference type="ARBA" id="ARBA00022679"/>
    </source>
</evidence>
<keyword evidence="4" id="KW-0460">Magnesium</keyword>
<comment type="subunit">
    <text evidence="4">Homodimer.</text>
</comment>
<comment type="similarity">
    <text evidence="4">Belongs to the anthranilate phosphoribosyltransferase family.</text>
</comment>
<dbReference type="PANTHER" id="PTHR43285:SF2">
    <property type="entry name" value="ANTHRANILATE PHOSPHORIBOSYLTRANSFERASE"/>
    <property type="match status" value="1"/>
</dbReference>
<dbReference type="NCBIfam" id="TIGR01245">
    <property type="entry name" value="trpD"/>
    <property type="match status" value="1"/>
</dbReference>
<accession>A0AAE9L715</accession>
<dbReference type="KEGG" id="bhb:M9394_00475"/>
<feature type="binding site" evidence="4">
    <location>
        <begin position="82"/>
        <end position="83"/>
    </location>
    <ligand>
        <name>5-phospho-alpha-D-ribose 1-diphosphate</name>
        <dbReference type="ChEBI" id="CHEBI:58017"/>
    </ligand>
</feature>
<dbReference type="SUPFAM" id="SSF47648">
    <property type="entry name" value="Nucleoside phosphorylase/phosphoribosyltransferase N-terminal domain"/>
    <property type="match status" value="1"/>
</dbReference>
<dbReference type="GO" id="GO:0000162">
    <property type="term" value="P:L-tryptophan biosynthetic process"/>
    <property type="evidence" value="ECO:0007669"/>
    <property type="project" value="UniProtKB-UniRule"/>
</dbReference>
<evidence type="ECO:0000313" key="8">
    <source>
        <dbReference type="Proteomes" id="UP001056323"/>
    </source>
</evidence>
<dbReference type="Pfam" id="PF00591">
    <property type="entry name" value="Glycos_transf_3"/>
    <property type="match status" value="1"/>
</dbReference>
<feature type="binding site" evidence="4">
    <location>
        <position position="110"/>
    </location>
    <ligand>
        <name>anthranilate</name>
        <dbReference type="ChEBI" id="CHEBI:16567"/>
        <label>1</label>
    </ligand>
</feature>
<feature type="binding site" evidence="4">
    <location>
        <position position="79"/>
    </location>
    <ligand>
        <name>5-phospho-alpha-D-ribose 1-diphosphate</name>
        <dbReference type="ChEBI" id="CHEBI:58017"/>
    </ligand>
</feature>
<dbReference type="AlphaFoldDB" id="A0AAE9L715"/>
<dbReference type="InterPro" id="IPR035902">
    <property type="entry name" value="Nuc_phospho_transferase"/>
</dbReference>
<dbReference type="EMBL" id="CP097751">
    <property type="protein sequence ID" value="URJ27866.1"/>
    <property type="molecule type" value="Genomic_DNA"/>
</dbReference>
<dbReference type="InterPro" id="IPR000312">
    <property type="entry name" value="Glycosyl_Trfase_fam3"/>
</dbReference>
<evidence type="ECO:0000259" key="5">
    <source>
        <dbReference type="Pfam" id="PF00591"/>
    </source>
</evidence>
<dbReference type="PANTHER" id="PTHR43285">
    <property type="entry name" value="ANTHRANILATE PHOSPHORIBOSYLTRANSFERASE"/>
    <property type="match status" value="1"/>
</dbReference>
<feature type="binding site" evidence="4">
    <location>
        <begin position="89"/>
        <end position="92"/>
    </location>
    <ligand>
        <name>5-phospho-alpha-D-ribose 1-diphosphate</name>
        <dbReference type="ChEBI" id="CHEBI:58017"/>
    </ligand>
</feature>
<protein>
    <recommendedName>
        <fullName evidence="4">Anthranilate phosphoribosyltransferase</fullName>
        <ecNumber evidence="4">2.4.2.18</ecNumber>
    </recommendedName>
</protein>
<evidence type="ECO:0000313" key="7">
    <source>
        <dbReference type="EMBL" id="URJ27866.1"/>
    </source>
</evidence>
<proteinExistence type="inferred from homology"/>
<dbReference type="InterPro" id="IPR005940">
    <property type="entry name" value="Anthranilate_Pribosyl_Tfrase"/>
</dbReference>
<keyword evidence="1 4" id="KW-0328">Glycosyltransferase</keyword>
<evidence type="ECO:0000256" key="1">
    <source>
        <dbReference type="ARBA" id="ARBA00022676"/>
    </source>
</evidence>
<keyword evidence="3 4" id="KW-0822">Tryptophan biosynthesis</keyword>
<gene>
    <name evidence="4 7" type="primary">trpD</name>
    <name evidence="7" type="ORF">M9394_00475</name>
</gene>
<dbReference type="HAMAP" id="MF_00211">
    <property type="entry name" value="TrpD"/>
    <property type="match status" value="1"/>
</dbReference>
<feature type="binding site" evidence="4">
    <location>
        <position position="222"/>
    </location>
    <ligand>
        <name>Mg(2+)</name>
        <dbReference type="ChEBI" id="CHEBI:18420"/>
        <label>2</label>
    </ligand>
</feature>
<name>A0AAE9L715_9ENTR</name>
<dbReference type="EC" id="2.4.2.18" evidence="4"/>
<feature type="binding site" evidence="4">
    <location>
        <position position="223"/>
    </location>
    <ligand>
        <name>Mg(2+)</name>
        <dbReference type="ChEBI" id="CHEBI:18420"/>
        <label>2</label>
    </ligand>
</feature>
<feature type="binding site" evidence="4">
    <location>
        <position position="223"/>
    </location>
    <ligand>
        <name>Mg(2+)</name>
        <dbReference type="ChEBI" id="CHEBI:18420"/>
        <label>1</label>
    </ligand>
</feature>
<dbReference type="Proteomes" id="UP001056323">
    <property type="component" value="Chromosome"/>
</dbReference>
<dbReference type="InterPro" id="IPR036320">
    <property type="entry name" value="Glycosyl_Trfase_fam3_N_dom_sf"/>
</dbReference>
<dbReference type="SUPFAM" id="SSF52418">
    <property type="entry name" value="Nucleoside phosphorylase/phosphoribosyltransferase catalytic domain"/>
    <property type="match status" value="1"/>
</dbReference>